<gene>
    <name evidence="4" type="ORF">ACFQ41_08420</name>
</gene>
<dbReference type="PANTHER" id="PTHR10357">
    <property type="entry name" value="ALPHA-AMYLASE FAMILY MEMBER"/>
    <property type="match status" value="1"/>
</dbReference>
<protein>
    <submittedName>
        <fullName evidence="4">Glycoside hydrolase family 13 protein</fullName>
        <ecNumber evidence="4">3.2.1.-</ecNumber>
    </submittedName>
</protein>
<organism evidence="4 5">
    <name type="scientific">Lacticaseibacillus suilingensis</name>
    <dbReference type="NCBI Taxonomy" id="2799577"/>
    <lineage>
        <taxon>Bacteria</taxon>
        <taxon>Bacillati</taxon>
        <taxon>Bacillota</taxon>
        <taxon>Bacilli</taxon>
        <taxon>Lactobacillales</taxon>
        <taxon>Lactobacillaceae</taxon>
        <taxon>Lacticaseibacillus</taxon>
    </lineage>
</organism>
<dbReference type="PANTHER" id="PTHR10357:SF210">
    <property type="entry name" value="MALTODEXTRIN GLUCOSIDASE"/>
    <property type="match status" value="1"/>
</dbReference>
<proteinExistence type="predicted"/>
<dbReference type="Gene3D" id="2.60.40.10">
    <property type="entry name" value="Immunoglobulins"/>
    <property type="match status" value="1"/>
</dbReference>
<keyword evidence="2 4" id="KW-0326">Glycosidase</keyword>
<dbReference type="InterPro" id="IPR004185">
    <property type="entry name" value="Glyco_hydro_13_lg-like_dom"/>
</dbReference>
<dbReference type="Proteomes" id="UP001597199">
    <property type="component" value="Unassembled WGS sequence"/>
</dbReference>
<dbReference type="InterPro" id="IPR017853">
    <property type="entry name" value="GH"/>
</dbReference>
<evidence type="ECO:0000313" key="5">
    <source>
        <dbReference type="Proteomes" id="UP001597199"/>
    </source>
</evidence>
<evidence type="ECO:0000256" key="2">
    <source>
        <dbReference type="ARBA" id="ARBA00023295"/>
    </source>
</evidence>
<dbReference type="Gene3D" id="3.90.400.10">
    <property type="entry name" value="Oligo-1,6-glucosidase, Domain 2"/>
    <property type="match status" value="1"/>
</dbReference>
<dbReference type="GO" id="GO:0016798">
    <property type="term" value="F:hydrolase activity, acting on glycosyl bonds"/>
    <property type="evidence" value="ECO:0007669"/>
    <property type="project" value="UniProtKB-KW"/>
</dbReference>
<dbReference type="Pfam" id="PF02903">
    <property type="entry name" value="Alpha-amylase_N"/>
    <property type="match status" value="1"/>
</dbReference>
<evidence type="ECO:0000313" key="4">
    <source>
        <dbReference type="EMBL" id="MFD1399333.1"/>
    </source>
</evidence>
<comment type="caution">
    <text evidence="4">The sequence shown here is derived from an EMBL/GenBank/DDBJ whole genome shotgun (WGS) entry which is preliminary data.</text>
</comment>
<name>A0ABW4BGY1_9LACO</name>
<keyword evidence="1 4" id="KW-0378">Hydrolase</keyword>
<accession>A0ABW4BGY1</accession>
<dbReference type="CDD" id="cd11338">
    <property type="entry name" value="AmyAc_CMD"/>
    <property type="match status" value="1"/>
</dbReference>
<evidence type="ECO:0000256" key="1">
    <source>
        <dbReference type="ARBA" id="ARBA00022801"/>
    </source>
</evidence>
<sequence length="574" mass="63713">MNTAALKHRPDSEDCYLLGPNQVEVRFHTAKGDVVQVNLLYGDPYLTEVDGEGTPVWAYQTQAMVRAAIGATDDHWTVAITVPYRRLQYLFQVVGVDGTVLLATDRGLRADTPANRQRDGFRLPYLHAIDAACPPTWAASIVWYEVFPDRFANGDLSNDPAGVRAWNPDAHPSRTDYFGGDLQGVLDHLPDLEALGVNGLYFCPLFAAPSNHKYDTVDHYAIDPAFGNKALFAQVVNAAHQRGMRVMLDGVFNHLGTQSPQWQDVVKHGRQSRFAGWFHLHGPTLAPSQTAPLTYDTFAFEASMPKLNTANPEVQAYLLGVATYWLRQFDIDAWRLDVANEVDHHFWRQLRAAVHAVKPDCLLLGEVWHSSQPWLTGDQFDGVMNYPATETILVHFLTGELDAPALVAQLADQRMWYRTPINQAMLNLLDSHDTPRLLTQAGGDQALALQTLAFTFLQPGMPGLYYGTEMGMTGGPDPDNRRPMAWPQLGSAWWQKVQAVVRYRRRHAETLGTGEVHLMVTAPGLIRVTRSGAEQIVGYFNTTFRPVAVTAAAELSQGYQNGVLAPNGFVIGQL</sequence>
<dbReference type="EMBL" id="JBHTOA010000031">
    <property type="protein sequence ID" value="MFD1399333.1"/>
    <property type="molecule type" value="Genomic_DNA"/>
</dbReference>
<dbReference type="SUPFAM" id="SSF51445">
    <property type="entry name" value="(Trans)glycosidases"/>
    <property type="match status" value="1"/>
</dbReference>
<reference evidence="5" key="1">
    <citation type="journal article" date="2019" name="Int. J. Syst. Evol. Microbiol.">
        <title>The Global Catalogue of Microorganisms (GCM) 10K type strain sequencing project: providing services to taxonomists for standard genome sequencing and annotation.</title>
        <authorList>
            <consortium name="The Broad Institute Genomics Platform"/>
            <consortium name="The Broad Institute Genome Sequencing Center for Infectious Disease"/>
            <person name="Wu L."/>
            <person name="Ma J."/>
        </authorList>
    </citation>
    <scope>NUCLEOTIDE SEQUENCE [LARGE SCALE GENOMIC DNA]</scope>
    <source>
        <strain evidence="5">CCM 9110</strain>
    </source>
</reference>
<dbReference type="InterPro" id="IPR013783">
    <property type="entry name" value="Ig-like_fold"/>
</dbReference>
<evidence type="ECO:0000259" key="3">
    <source>
        <dbReference type="SMART" id="SM00642"/>
    </source>
</evidence>
<dbReference type="InterPro" id="IPR006047">
    <property type="entry name" value="GH13_cat_dom"/>
</dbReference>
<dbReference type="Gene3D" id="3.20.20.80">
    <property type="entry name" value="Glycosidases"/>
    <property type="match status" value="1"/>
</dbReference>
<feature type="domain" description="Glycosyl hydrolase family 13 catalytic" evidence="3">
    <location>
        <begin position="145"/>
        <end position="504"/>
    </location>
</feature>
<dbReference type="SMART" id="SM00642">
    <property type="entry name" value="Aamy"/>
    <property type="match status" value="1"/>
</dbReference>
<dbReference type="CDD" id="cd02857">
    <property type="entry name" value="E_set_CDase_PDE_N"/>
    <property type="match status" value="1"/>
</dbReference>
<dbReference type="Pfam" id="PF00128">
    <property type="entry name" value="Alpha-amylase"/>
    <property type="match status" value="1"/>
</dbReference>
<dbReference type="EC" id="3.2.1.-" evidence="4"/>
<dbReference type="RefSeq" id="WP_204118135.1">
    <property type="nucleotide sequence ID" value="NZ_BOLV01000002.1"/>
</dbReference>
<dbReference type="InterPro" id="IPR045857">
    <property type="entry name" value="O16G_dom_2"/>
</dbReference>
<keyword evidence="5" id="KW-1185">Reference proteome</keyword>